<protein>
    <submittedName>
        <fullName evidence="2">Cysteine-rich motor neuron 1 protein</fullName>
    </submittedName>
</protein>
<reference evidence="2" key="1">
    <citation type="submission" date="2016-11" db="UniProtKB">
        <authorList>
            <consortium name="WormBaseParasite"/>
        </authorList>
    </citation>
    <scope>IDENTIFICATION</scope>
    <source>
        <strain evidence="2">KR3021</strain>
    </source>
</reference>
<dbReference type="WBParaSite" id="RSKR_0001165600.1">
    <property type="protein sequence ID" value="RSKR_0001165600.1"/>
    <property type="gene ID" value="RSKR_0001165600"/>
</dbReference>
<organism evidence="1 2">
    <name type="scientific">Rhabditophanes sp. KR3021</name>
    <dbReference type="NCBI Taxonomy" id="114890"/>
    <lineage>
        <taxon>Eukaryota</taxon>
        <taxon>Metazoa</taxon>
        <taxon>Ecdysozoa</taxon>
        <taxon>Nematoda</taxon>
        <taxon>Chromadorea</taxon>
        <taxon>Rhabditida</taxon>
        <taxon>Tylenchina</taxon>
        <taxon>Panagrolaimomorpha</taxon>
        <taxon>Strongyloidoidea</taxon>
        <taxon>Alloionematidae</taxon>
        <taxon>Rhabditophanes</taxon>
    </lineage>
</organism>
<name>A0AC35UI37_9BILA</name>
<proteinExistence type="predicted"/>
<evidence type="ECO:0000313" key="2">
    <source>
        <dbReference type="WBParaSite" id="RSKR_0001165600.1"/>
    </source>
</evidence>
<sequence length="758" mass="83670">MDAQYTCPEDSFRPASYVPENSCCPINPGCRCRESICQPAFCGESETLVILSKSDGSPGKCCDKFICTNTTISGYESKDFKIIKAKKAECVDNGNIYQEGTQFLKTSCNVCVCRNGVIKCKHMDCEKPPHGCGWVGVPDTECCPVCLGCKTENSTYYNKNESWKRDDCTSCSCGDDGKSYCQTTTCMKTCENPRIEKGVCCPVCDEPTIISPPKNCPQLDCSLRCKQGLVKDTWGCYKCQCAESKAPFTNTYMYSDTDFGLLSSFESCQDFDGLTCDKQCAHGYVRNTKKCRTCKCEKCPELDQCFKQCLYGFEVNSQGCKICKCKTRELGDLSTSPSLTPSNSSCVIVADDSSLEIKDNGELWTDSNCRNCFCHYGVEFCSIITCPQKPASCDVWVKERGSCCPSCHGKESNESKHDLTVCYNPGTGRLYVDGETWYSTKLCTACTCRVGHVLCAPNDCPPVACENPVVDEMNNCCMRCPKENETNNSITHHQTLTVIANNQNGMYSPETLPAEFCVDEGRMAHLIGQTWKKDECTSCECSSDATIKCFKETCPKLSECKGKPLVVKGRCCEICSDIFSSEAICTYKKTPYKVNEEWKDGACTNCSCLQGSRTECLSLKCPACRDPIYVDNQCCPICREDSTSSDTYQHKYSNGLSTIVIIVTITVCLLLLGMTAFVGLMLYKKRNHATIKETLKTVHGANPQPHAYKPDRSSSIDDQTTESLLSDDGASTFGGNSSSRCSYERGHVFTDTLPLQAP</sequence>
<accession>A0AC35UI37</accession>
<dbReference type="Proteomes" id="UP000095286">
    <property type="component" value="Unplaced"/>
</dbReference>
<evidence type="ECO:0000313" key="1">
    <source>
        <dbReference type="Proteomes" id="UP000095286"/>
    </source>
</evidence>